<dbReference type="GO" id="GO:0016477">
    <property type="term" value="P:cell migration"/>
    <property type="evidence" value="ECO:0007669"/>
    <property type="project" value="TreeGrafter"/>
</dbReference>
<keyword evidence="2" id="KW-1185">Reference proteome</keyword>
<dbReference type="GO" id="GO:0051017">
    <property type="term" value="P:actin filament bundle assembly"/>
    <property type="evidence" value="ECO:0007669"/>
    <property type="project" value="TreeGrafter"/>
</dbReference>
<reference evidence="1" key="2">
    <citation type="submission" date="2023-06" db="EMBL/GenBank/DDBJ databases">
        <authorList>
            <person name="Ma L."/>
            <person name="Liu K.-W."/>
            <person name="Li Z."/>
            <person name="Hsiao Y.-Y."/>
            <person name="Qi Y."/>
            <person name="Fu T."/>
            <person name="Tang G."/>
            <person name="Zhang D."/>
            <person name="Sun W.-H."/>
            <person name="Liu D.-K."/>
            <person name="Li Y."/>
            <person name="Chen G.-Z."/>
            <person name="Liu X.-D."/>
            <person name="Liao X.-Y."/>
            <person name="Jiang Y.-T."/>
            <person name="Yu X."/>
            <person name="Hao Y."/>
            <person name="Huang J."/>
            <person name="Zhao X.-W."/>
            <person name="Ke S."/>
            <person name="Chen Y.-Y."/>
            <person name="Wu W.-L."/>
            <person name="Hsu J.-L."/>
            <person name="Lin Y.-F."/>
            <person name="Huang M.-D."/>
            <person name="Li C.-Y."/>
            <person name="Huang L."/>
            <person name="Wang Z.-W."/>
            <person name="Zhao X."/>
            <person name="Zhong W.-Y."/>
            <person name="Peng D.-H."/>
            <person name="Ahmad S."/>
            <person name="Lan S."/>
            <person name="Zhang J.-S."/>
            <person name="Tsai W.-C."/>
            <person name="Van De Peer Y."/>
            <person name="Liu Z.-J."/>
        </authorList>
    </citation>
    <scope>NUCLEOTIDE SEQUENCE</scope>
    <source>
        <strain evidence="1">CP</strain>
        <tissue evidence="1">Leaves</tissue>
    </source>
</reference>
<sequence length="70" mass="8158">MSNGPLTFVGDWVAEWKVNGASDDDYRRFANAELDVFGRAPFGWAYWSIKNKNNPHWSMKWMINHGIIKL</sequence>
<evidence type="ECO:0008006" key="3">
    <source>
        <dbReference type="Google" id="ProtNLM"/>
    </source>
</evidence>
<dbReference type="Gene3D" id="3.20.20.80">
    <property type="entry name" value="Glycosidases"/>
    <property type="match status" value="1"/>
</dbReference>
<gene>
    <name evidence="1" type="ORF">QJS10_CPA06g00629</name>
</gene>
<dbReference type="EMBL" id="JAUJYO010000006">
    <property type="protein sequence ID" value="KAK1314678.1"/>
    <property type="molecule type" value="Genomic_DNA"/>
</dbReference>
<dbReference type="GO" id="GO:0015629">
    <property type="term" value="C:actin cytoskeleton"/>
    <property type="evidence" value="ECO:0007669"/>
    <property type="project" value="TreeGrafter"/>
</dbReference>
<dbReference type="SUPFAM" id="SSF51445">
    <property type="entry name" value="(Trans)glycosidases"/>
    <property type="match status" value="1"/>
</dbReference>
<dbReference type="GO" id="GO:0007163">
    <property type="term" value="P:establishment or maintenance of cell polarity"/>
    <property type="evidence" value="ECO:0007669"/>
    <property type="project" value="TreeGrafter"/>
</dbReference>
<proteinExistence type="predicted"/>
<reference evidence="1" key="1">
    <citation type="journal article" date="2023" name="Nat. Commun.">
        <title>Diploid and tetraploid genomes of Acorus and the evolution of monocots.</title>
        <authorList>
            <person name="Ma L."/>
            <person name="Liu K.W."/>
            <person name="Li Z."/>
            <person name="Hsiao Y.Y."/>
            <person name="Qi Y."/>
            <person name="Fu T."/>
            <person name="Tang G.D."/>
            <person name="Zhang D."/>
            <person name="Sun W.H."/>
            <person name="Liu D.K."/>
            <person name="Li Y."/>
            <person name="Chen G.Z."/>
            <person name="Liu X.D."/>
            <person name="Liao X.Y."/>
            <person name="Jiang Y.T."/>
            <person name="Yu X."/>
            <person name="Hao Y."/>
            <person name="Huang J."/>
            <person name="Zhao X.W."/>
            <person name="Ke S."/>
            <person name="Chen Y.Y."/>
            <person name="Wu W.L."/>
            <person name="Hsu J.L."/>
            <person name="Lin Y.F."/>
            <person name="Huang M.D."/>
            <person name="Li C.Y."/>
            <person name="Huang L."/>
            <person name="Wang Z.W."/>
            <person name="Zhao X."/>
            <person name="Zhong W.Y."/>
            <person name="Peng D.H."/>
            <person name="Ahmad S."/>
            <person name="Lan S."/>
            <person name="Zhang J.S."/>
            <person name="Tsai W.C."/>
            <person name="Van de Peer Y."/>
            <person name="Liu Z.J."/>
        </authorList>
    </citation>
    <scope>NUCLEOTIDE SEQUENCE</scope>
    <source>
        <strain evidence="1">CP</strain>
    </source>
</reference>
<dbReference type="PANTHER" id="PTHR10551:SF14">
    <property type="entry name" value="CELLULASE CONTAINING PROTEIN, EXPRESSED"/>
    <property type="match status" value="1"/>
</dbReference>
<dbReference type="GO" id="GO:0005737">
    <property type="term" value="C:cytoplasm"/>
    <property type="evidence" value="ECO:0007669"/>
    <property type="project" value="TreeGrafter"/>
</dbReference>
<name>A0AAV9ER39_ACOCL</name>
<dbReference type="GO" id="GO:0051015">
    <property type="term" value="F:actin filament binding"/>
    <property type="evidence" value="ECO:0007669"/>
    <property type="project" value="InterPro"/>
</dbReference>
<accession>A0AAV9ER39</accession>
<comment type="caution">
    <text evidence="1">The sequence shown here is derived from an EMBL/GenBank/DDBJ whole genome shotgun (WGS) entry which is preliminary data.</text>
</comment>
<dbReference type="Proteomes" id="UP001180020">
    <property type="component" value="Unassembled WGS sequence"/>
</dbReference>
<organism evidence="1 2">
    <name type="scientific">Acorus calamus</name>
    <name type="common">Sweet flag</name>
    <dbReference type="NCBI Taxonomy" id="4465"/>
    <lineage>
        <taxon>Eukaryota</taxon>
        <taxon>Viridiplantae</taxon>
        <taxon>Streptophyta</taxon>
        <taxon>Embryophyta</taxon>
        <taxon>Tracheophyta</taxon>
        <taxon>Spermatophyta</taxon>
        <taxon>Magnoliopsida</taxon>
        <taxon>Liliopsida</taxon>
        <taxon>Acoraceae</taxon>
        <taxon>Acorus</taxon>
    </lineage>
</organism>
<dbReference type="AlphaFoldDB" id="A0AAV9ER39"/>
<dbReference type="InterPro" id="IPR017853">
    <property type="entry name" value="GH"/>
</dbReference>
<dbReference type="InterPro" id="IPR010431">
    <property type="entry name" value="Fascin"/>
</dbReference>
<dbReference type="PANTHER" id="PTHR10551">
    <property type="entry name" value="FASCIN"/>
    <property type="match status" value="1"/>
</dbReference>
<evidence type="ECO:0000313" key="1">
    <source>
        <dbReference type="EMBL" id="KAK1314678.1"/>
    </source>
</evidence>
<evidence type="ECO:0000313" key="2">
    <source>
        <dbReference type="Proteomes" id="UP001180020"/>
    </source>
</evidence>
<protein>
    <recommendedName>
        <fullName evidence="3">Mannan endo-1,4-beta-mannosidase</fullName>
    </recommendedName>
</protein>